<dbReference type="Proteomes" id="UP000186817">
    <property type="component" value="Unassembled WGS sequence"/>
</dbReference>
<dbReference type="Gene3D" id="2.120.10.80">
    <property type="entry name" value="Kelch-type beta propeller"/>
    <property type="match status" value="4"/>
</dbReference>
<keyword evidence="2" id="KW-1185">Reference proteome</keyword>
<dbReference type="AlphaFoldDB" id="A0A1Q9DFE2"/>
<sequence length="1119" mass="121505">MRLLAGFGTMAFAAGETYRGVTNVVFDDVNPAFGILRGHVSWTPPSDMTDVDGYRFLITTSADGGIVEGGTPDLTRFRELEHPGLGGFLPRTYTNFTLADTRRQALISIPGITPPRYLQVYTIIDGQWQYASELAPSAIIPIYDSGGSFSTLPFETQHVVFADADPRCGYVGGGLSFVVPSDADFTYISSWRVYFAEDSMGTNPTSAVELPVALSNFINVSDYIGSRSVLIIAGATDTGDIRLPIAIDEACNNTRITPSSSPGSPLPPLQRRHLGESNATIAAFPQVEWLLASGVAPPERPSQASAVDDGRFWVFGGAEHEGRATSDTTNDLWYFGSELQSSTTTITITTSLSSTTWVDAVAWFQVESGPAERYSHASAMEGGRFWVFGGTDHSGREKSDLWHYTVEGAWTLVDEGSGPSARWLHSAAAAAGRFWIFGGFQQLTFSVFGDLWYFEDQAWTEVALGSGPSPRFGHVSAMALNRFWVFGGNDFRVEGLNDLWYFTPDVGWTSLPASGTWPSARQAGAAEADSSGRFWIFGGENAPFNAPFMRNDLWHFTVEANWTLVDAGSGFAPSVRAGCTSAMDAVGRFWLFGGHNYFAVLDDLWYFAEAWIQADSPGLWPPARFVHSSAMDASGRFWLFGGYNGTSGSCCTMNDLWYFGSEIQSSTTTTSQTTTTSSVSSTTTTSSISLSTTTETAVAAWFQAGGSGSGPSGRSSHSAASEGSRFWVFGGLDQSGGDKSDLWHYTPEAAWTLVDEGSGPSARYLHSAAADEGRLWIFGGRDGSSVFGDLWYFEDQVWSEVAVGAGPEPSPRFAHFSAMSLNRFWLFAGQNSAADFLDDLWYFTPDVGWRSEERLGLWPPARQTGAAAADSSGRFWIFGGFRGAEFYNDLWHFTVEANWTLVDEGSGSGPSGRAGCSAAMDAAGRFWLFGGFTGNGERLDDLWYFAEAWQKVGSSGLWPPARFAHSSAMDASARFWLFGGRADGPGTVRTNDLWYFGPEARNFKHFFHKHASGTQLQAALLPQARIRPGFSAARNFKQHFFHKHASGPDSAQSTAANSAARNFKQHFFHKHASGPDSAQSTAAKRTARNFKQHFFHKHASGPDSAQSAAADSAVAIEDI</sequence>
<accession>A0A1Q9DFE2</accession>
<name>A0A1Q9DFE2_SYMMI</name>
<dbReference type="SUPFAM" id="SSF117281">
    <property type="entry name" value="Kelch motif"/>
    <property type="match status" value="3"/>
</dbReference>
<gene>
    <name evidence="1" type="primary">rngB</name>
    <name evidence="1" type="ORF">AK812_SmicGene24155</name>
</gene>
<dbReference type="OrthoDB" id="10251809at2759"/>
<dbReference type="PANTHER" id="PTHR23244">
    <property type="entry name" value="KELCH REPEAT DOMAIN"/>
    <property type="match status" value="1"/>
</dbReference>
<dbReference type="EMBL" id="LSRX01000565">
    <property type="protein sequence ID" value="OLP93885.1"/>
    <property type="molecule type" value="Genomic_DNA"/>
</dbReference>
<protein>
    <submittedName>
        <fullName evidence="1">RING finger protein B</fullName>
    </submittedName>
</protein>
<evidence type="ECO:0000313" key="2">
    <source>
        <dbReference type="Proteomes" id="UP000186817"/>
    </source>
</evidence>
<organism evidence="1 2">
    <name type="scientific">Symbiodinium microadriaticum</name>
    <name type="common">Dinoflagellate</name>
    <name type="synonym">Zooxanthella microadriatica</name>
    <dbReference type="NCBI Taxonomy" id="2951"/>
    <lineage>
        <taxon>Eukaryota</taxon>
        <taxon>Sar</taxon>
        <taxon>Alveolata</taxon>
        <taxon>Dinophyceae</taxon>
        <taxon>Suessiales</taxon>
        <taxon>Symbiodiniaceae</taxon>
        <taxon>Symbiodinium</taxon>
    </lineage>
</organism>
<proteinExistence type="predicted"/>
<evidence type="ECO:0000313" key="1">
    <source>
        <dbReference type="EMBL" id="OLP93885.1"/>
    </source>
</evidence>
<dbReference type="Pfam" id="PF24681">
    <property type="entry name" value="Kelch_KLHDC2_KLHL20_DRC7"/>
    <property type="match status" value="3"/>
</dbReference>
<dbReference type="InterPro" id="IPR015915">
    <property type="entry name" value="Kelch-typ_b-propeller"/>
</dbReference>
<comment type="caution">
    <text evidence="1">The sequence shown here is derived from an EMBL/GenBank/DDBJ whole genome shotgun (WGS) entry which is preliminary data.</text>
</comment>
<dbReference type="OMA" id="HFFHKHA"/>
<reference evidence="1 2" key="1">
    <citation type="submission" date="2016-02" db="EMBL/GenBank/DDBJ databases">
        <title>Genome analysis of coral dinoflagellate symbionts highlights evolutionary adaptations to a symbiotic lifestyle.</title>
        <authorList>
            <person name="Aranda M."/>
            <person name="Li Y."/>
            <person name="Liew Y.J."/>
            <person name="Baumgarten S."/>
            <person name="Simakov O."/>
            <person name="Wilson M."/>
            <person name="Piel J."/>
            <person name="Ashoor H."/>
            <person name="Bougouffa S."/>
            <person name="Bajic V.B."/>
            <person name="Ryu T."/>
            <person name="Ravasi T."/>
            <person name="Bayer T."/>
            <person name="Micklem G."/>
            <person name="Kim H."/>
            <person name="Bhak J."/>
            <person name="Lajeunesse T.C."/>
            <person name="Voolstra C.R."/>
        </authorList>
    </citation>
    <scope>NUCLEOTIDE SEQUENCE [LARGE SCALE GENOMIC DNA]</scope>
    <source>
        <strain evidence="1 2">CCMP2467</strain>
    </source>
</reference>